<dbReference type="InterPro" id="IPR002575">
    <property type="entry name" value="Aminoglycoside_PTrfase"/>
</dbReference>
<proteinExistence type="inferred from homology"/>
<name>A0A9N8E5X6_9STRA</name>
<dbReference type="Proteomes" id="UP001153069">
    <property type="component" value="Unassembled WGS sequence"/>
</dbReference>
<evidence type="ECO:0000313" key="3">
    <source>
        <dbReference type="EMBL" id="CAB9515302.1"/>
    </source>
</evidence>
<evidence type="ECO:0000259" key="2">
    <source>
        <dbReference type="Pfam" id="PF01636"/>
    </source>
</evidence>
<comment type="caution">
    <text evidence="3">The sequence shown here is derived from an EMBL/GenBank/DDBJ whole genome shotgun (WGS) entry which is preliminary data.</text>
</comment>
<evidence type="ECO:0000256" key="1">
    <source>
        <dbReference type="ARBA" id="ARBA00038240"/>
    </source>
</evidence>
<dbReference type="InterPro" id="IPR050249">
    <property type="entry name" value="Pseudomonas-type_ThrB"/>
</dbReference>
<dbReference type="Gene3D" id="3.30.200.20">
    <property type="entry name" value="Phosphorylase Kinase, domain 1"/>
    <property type="match status" value="1"/>
</dbReference>
<accession>A0A9N8E5X6</accession>
<dbReference type="EMBL" id="CAICTM010000705">
    <property type="protein sequence ID" value="CAB9515302.1"/>
    <property type="molecule type" value="Genomic_DNA"/>
</dbReference>
<gene>
    <name evidence="3" type="ORF">SEMRO_706_G190470.1</name>
</gene>
<sequence>METTSKKKKKQLGSNQVLPTDTIAETVANQYNVGTPIQCQLIRAGFNHNYVVEMENQTKYVLRVYLNDKYYIQSPDDFRFELEMTDYLATQHGIPTVRPIQSNTGDWLSHIQFENDNGTTHTRHAALFEFAQGIEAEEMQFTPAHYHILGELQARMHQALDEYPNSNQYQRYHQDVSTYLLHKPLEILQQELSKCNSNNKETQNNHLDFFQPTAQAMRDLLTLTLKKETPYYGLIHGDLHPGNLFWDDTTQTFTVIDWDHSSYGWRIYDAAAMIRSDGIPFFLTGYQTVRPFSTQEKRLIPLFRMLRQIWDFGDILAFQPLWEEEPTEEETKQQLEKYLERLHDIAKKFQEMYGNEYDQKGAH</sequence>
<comment type="similarity">
    <text evidence="1">Belongs to the pseudomonas-type ThrB family.</text>
</comment>
<dbReference type="PANTHER" id="PTHR21064">
    <property type="entry name" value="AMINOGLYCOSIDE PHOSPHOTRANSFERASE DOMAIN-CONTAINING PROTEIN-RELATED"/>
    <property type="match status" value="1"/>
</dbReference>
<dbReference type="SUPFAM" id="SSF56112">
    <property type="entry name" value="Protein kinase-like (PK-like)"/>
    <property type="match status" value="1"/>
</dbReference>
<keyword evidence="4" id="KW-1185">Reference proteome</keyword>
<dbReference type="Gene3D" id="3.90.1200.10">
    <property type="match status" value="1"/>
</dbReference>
<dbReference type="AlphaFoldDB" id="A0A9N8E5X6"/>
<dbReference type="InterPro" id="IPR011009">
    <property type="entry name" value="Kinase-like_dom_sf"/>
</dbReference>
<protein>
    <submittedName>
        <fullName evidence="3">Aminoglycoside phosphotransferase</fullName>
    </submittedName>
</protein>
<feature type="domain" description="Aminoglycoside phosphotransferase" evidence="2">
    <location>
        <begin position="40"/>
        <end position="276"/>
    </location>
</feature>
<dbReference type="Pfam" id="PF01636">
    <property type="entry name" value="APH"/>
    <property type="match status" value="1"/>
</dbReference>
<dbReference type="GO" id="GO:0019202">
    <property type="term" value="F:amino acid kinase activity"/>
    <property type="evidence" value="ECO:0007669"/>
    <property type="project" value="TreeGrafter"/>
</dbReference>
<reference evidence="3" key="1">
    <citation type="submission" date="2020-06" db="EMBL/GenBank/DDBJ databases">
        <authorList>
            <consortium name="Plant Systems Biology data submission"/>
        </authorList>
    </citation>
    <scope>NUCLEOTIDE SEQUENCE</scope>
    <source>
        <strain evidence="3">D6</strain>
    </source>
</reference>
<organism evidence="3 4">
    <name type="scientific">Seminavis robusta</name>
    <dbReference type="NCBI Taxonomy" id="568900"/>
    <lineage>
        <taxon>Eukaryota</taxon>
        <taxon>Sar</taxon>
        <taxon>Stramenopiles</taxon>
        <taxon>Ochrophyta</taxon>
        <taxon>Bacillariophyta</taxon>
        <taxon>Bacillariophyceae</taxon>
        <taxon>Bacillariophycidae</taxon>
        <taxon>Naviculales</taxon>
        <taxon>Naviculaceae</taxon>
        <taxon>Seminavis</taxon>
    </lineage>
</organism>
<dbReference type="PANTHER" id="PTHR21064:SF6">
    <property type="entry name" value="AMINOGLYCOSIDE PHOSPHOTRANSFERASE DOMAIN-CONTAINING PROTEIN"/>
    <property type="match status" value="1"/>
</dbReference>
<evidence type="ECO:0000313" key="4">
    <source>
        <dbReference type="Proteomes" id="UP001153069"/>
    </source>
</evidence>